<feature type="non-terminal residue" evidence="1">
    <location>
        <position position="173"/>
    </location>
</feature>
<organism evidence="1">
    <name type="scientific">marine sediment metagenome</name>
    <dbReference type="NCBI Taxonomy" id="412755"/>
    <lineage>
        <taxon>unclassified sequences</taxon>
        <taxon>metagenomes</taxon>
        <taxon>ecological metagenomes</taxon>
    </lineage>
</organism>
<name>X1ENE9_9ZZZZ</name>
<reference evidence="1" key="1">
    <citation type="journal article" date="2014" name="Front. Microbiol.">
        <title>High frequency of phylogenetically diverse reductive dehalogenase-homologous genes in deep subseafloor sedimentary metagenomes.</title>
        <authorList>
            <person name="Kawai M."/>
            <person name="Futagami T."/>
            <person name="Toyoda A."/>
            <person name="Takaki Y."/>
            <person name="Nishi S."/>
            <person name="Hori S."/>
            <person name="Arai W."/>
            <person name="Tsubouchi T."/>
            <person name="Morono Y."/>
            <person name="Uchiyama I."/>
            <person name="Ito T."/>
            <person name="Fujiyama A."/>
            <person name="Inagaki F."/>
            <person name="Takami H."/>
        </authorList>
    </citation>
    <scope>NUCLEOTIDE SEQUENCE</scope>
    <source>
        <strain evidence="1">Expedition CK06-06</strain>
    </source>
</reference>
<dbReference type="AlphaFoldDB" id="X1ENE9"/>
<feature type="non-terminal residue" evidence="1">
    <location>
        <position position="1"/>
    </location>
</feature>
<sequence>ENKCKLSLVLINPLDIPISNIKVNRQIPSFFQEIELMDPNIGTAGIIEASDLRFLSWDIVSLEGQQKAELNLTCTVDLKDKDVKALGTLNITYLINNYKLTLINPEIRGLTDSMSGIDRDEGVQPGMWDCSVEFINESEFKVKLESAKVSQKITTGTENVVTQAPNHLLNPNQ</sequence>
<proteinExistence type="predicted"/>
<dbReference type="EMBL" id="BART01036359">
    <property type="protein sequence ID" value="GAH10173.1"/>
    <property type="molecule type" value="Genomic_DNA"/>
</dbReference>
<accession>X1ENE9</accession>
<evidence type="ECO:0000313" key="1">
    <source>
        <dbReference type="EMBL" id="GAH10173.1"/>
    </source>
</evidence>
<comment type="caution">
    <text evidence="1">The sequence shown here is derived from an EMBL/GenBank/DDBJ whole genome shotgun (WGS) entry which is preliminary data.</text>
</comment>
<protein>
    <submittedName>
        <fullName evidence="1">Uncharacterized protein</fullName>
    </submittedName>
</protein>
<gene>
    <name evidence="1" type="ORF">S01H4_61352</name>
</gene>